<dbReference type="Pfam" id="PF02811">
    <property type="entry name" value="PHP"/>
    <property type="match status" value="1"/>
</dbReference>
<feature type="domain" description="Polymerase/histidinol phosphatase N-terminal" evidence="1">
    <location>
        <begin position="5"/>
        <end position="70"/>
    </location>
</feature>
<dbReference type="PANTHER" id="PTHR42924:SF3">
    <property type="entry name" value="POLYMERASE_HISTIDINOL PHOSPHATASE N-TERMINAL DOMAIN-CONTAINING PROTEIN"/>
    <property type="match status" value="1"/>
</dbReference>
<proteinExistence type="predicted"/>
<sequence>MYTKGDFHLHTTESDGEHTPTEVVKIAKEKGLDIISITDHNTISGIIEAKKAGEELGIRVIPGLELSTRYNGNKIHILAYFLDDRYENKDFNKGLRYIKNHNIQALEKLMKGNISVFRDNEKNRLDIQTGIEFLKFFGGMIVLAHPIKIKSRVFKEIINLEFDGIEAIYFKNTKEETESFKNLAKERNIIYTAGSDFHTNNKIDRRHGNIGDVFLNKNEIEIFLNKINSK</sequence>
<dbReference type="PANTHER" id="PTHR42924">
    <property type="entry name" value="EXONUCLEASE"/>
    <property type="match status" value="1"/>
</dbReference>
<dbReference type="EMBL" id="JAIFTX010000021">
    <property type="protein sequence ID" value="MBX7291299.1"/>
    <property type="molecule type" value="Genomic_DNA"/>
</dbReference>
<evidence type="ECO:0000313" key="2">
    <source>
        <dbReference type="EMBL" id="MBX7291299.1"/>
    </source>
</evidence>
<name>A0ABD4RK14_9CLOT</name>
<dbReference type="InterPro" id="IPR016195">
    <property type="entry name" value="Pol/histidinol_Pase-like"/>
</dbReference>
<dbReference type="GeneID" id="66302181"/>
<dbReference type="RefSeq" id="WP_021876175.1">
    <property type="nucleotide sequence ID" value="NZ_CP018624.1"/>
</dbReference>
<dbReference type="KEGG" id="cchv:BTM20_09890"/>
<protein>
    <submittedName>
        <fullName evidence="2">PHP domain-containing protein</fullName>
    </submittedName>
</protein>
<dbReference type="InterPro" id="IPR052018">
    <property type="entry name" value="PHP_domain"/>
</dbReference>
<organism evidence="2 3">
    <name type="scientific">Clostridium chauvoei</name>
    <dbReference type="NCBI Taxonomy" id="46867"/>
    <lineage>
        <taxon>Bacteria</taxon>
        <taxon>Bacillati</taxon>
        <taxon>Bacillota</taxon>
        <taxon>Clostridia</taxon>
        <taxon>Eubacteriales</taxon>
        <taxon>Clostridiaceae</taxon>
        <taxon>Clostridium</taxon>
    </lineage>
</organism>
<dbReference type="SUPFAM" id="SSF89550">
    <property type="entry name" value="PHP domain-like"/>
    <property type="match status" value="1"/>
</dbReference>
<reference evidence="2 3" key="1">
    <citation type="submission" date="2021-08" db="EMBL/GenBank/DDBJ databases">
        <title>Genome sequence analysis of Clostridium chauvoei strains of European origin and evaluation of typing options for outbreak investigations.</title>
        <authorList>
            <person name="Abdel-Glil M."/>
            <person name="Thomas P."/>
            <person name="Seyboldt C."/>
        </authorList>
    </citation>
    <scope>NUCLEOTIDE SEQUENCE [LARGE SCALE GENOMIC DNA]</scope>
    <source>
        <strain evidence="2 3">S0260-09</strain>
    </source>
</reference>
<gene>
    <name evidence="2" type="ORF">K4H94_09765</name>
</gene>
<dbReference type="Gene3D" id="3.20.20.140">
    <property type="entry name" value="Metal-dependent hydrolases"/>
    <property type="match status" value="1"/>
</dbReference>
<dbReference type="SMART" id="SM00481">
    <property type="entry name" value="POLIIIAc"/>
    <property type="match status" value="1"/>
</dbReference>
<dbReference type="InterPro" id="IPR004013">
    <property type="entry name" value="PHP_dom"/>
</dbReference>
<dbReference type="CDD" id="cd07438">
    <property type="entry name" value="PHP_HisPPase_AMP"/>
    <property type="match status" value="1"/>
</dbReference>
<accession>A0ABD4RK14</accession>
<dbReference type="InterPro" id="IPR003141">
    <property type="entry name" value="Pol/His_phosphatase_N"/>
</dbReference>
<comment type="caution">
    <text evidence="2">The sequence shown here is derived from an EMBL/GenBank/DDBJ whole genome shotgun (WGS) entry which is preliminary data.</text>
</comment>
<evidence type="ECO:0000313" key="3">
    <source>
        <dbReference type="Proteomes" id="UP000775179"/>
    </source>
</evidence>
<evidence type="ECO:0000259" key="1">
    <source>
        <dbReference type="SMART" id="SM00481"/>
    </source>
</evidence>
<dbReference type="AlphaFoldDB" id="A0ABD4RK14"/>
<dbReference type="Proteomes" id="UP000775179">
    <property type="component" value="Unassembled WGS sequence"/>
</dbReference>